<reference evidence="2 3" key="1">
    <citation type="submission" date="2016-10" db="EMBL/GenBank/DDBJ databases">
        <title>Draft genome sequence of Coniochaeta ligniaria NRRL30616, a lignocellulolytic fungus for bioabatement of inhibitors in plant biomass hydrolysates.</title>
        <authorList>
            <consortium name="DOE Joint Genome Institute"/>
            <person name="Jimenez D.J."/>
            <person name="Hector R.E."/>
            <person name="Riley R."/>
            <person name="Sun H."/>
            <person name="Grigoriev I.V."/>
            <person name="Van Elsas J.D."/>
            <person name="Nichols N.N."/>
        </authorList>
    </citation>
    <scope>NUCLEOTIDE SEQUENCE [LARGE SCALE GENOMIC DNA]</scope>
    <source>
        <strain evidence="2 3">NRRL 30616</strain>
    </source>
</reference>
<sequence>MGRTIKTAMKNPDAGRREINPLAARVARMSAPAAPITPTTAPTQPPAQPPAHPPATQAAPRFTPAVPGQGFASGSTARALVAQEVSNLA</sequence>
<dbReference type="Proteomes" id="UP000182658">
    <property type="component" value="Unassembled WGS sequence"/>
</dbReference>
<accession>A0A1J7IVH5</accession>
<dbReference type="AlphaFoldDB" id="A0A1J7IVH5"/>
<protein>
    <submittedName>
        <fullName evidence="2">Uncharacterized protein</fullName>
    </submittedName>
</protein>
<proteinExistence type="predicted"/>
<dbReference type="EMBL" id="KV875102">
    <property type="protein sequence ID" value="OIW25105.1"/>
    <property type="molecule type" value="Genomic_DNA"/>
</dbReference>
<keyword evidence="3" id="KW-1185">Reference proteome</keyword>
<evidence type="ECO:0000313" key="3">
    <source>
        <dbReference type="Proteomes" id="UP000182658"/>
    </source>
</evidence>
<name>A0A1J7IVH5_9PEZI</name>
<dbReference type="InParanoid" id="A0A1J7IVH5"/>
<organism evidence="2 3">
    <name type="scientific">Coniochaeta ligniaria NRRL 30616</name>
    <dbReference type="NCBI Taxonomy" id="1408157"/>
    <lineage>
        <taxon>Eukaryota</taxon>
        <taxon>Fungi</taxon>
        <taxon>Dikarya</taxon>
        <taxon>Ascomycota</taxon>
        <taxon>Pezizomycotina</taxon>
        <taxon>Sordariomycetes</taxon>
        <taxon>Sordariomycetidae</taxon>
        <taxon>Coniochaetales</taxon>
        <taxon>Coniochaetaceae</taxon>
        <taxon>Coniochaeta</taxon>
    </lineage>
</organism>
<gene>
    <name evidence="2" type="ORF">CONLIGDRAFT_684976</name>
</gene>
<feature type="compositionally biased region" description="Pro residues" evidence="1">
    <location>
        <begin position="43"/>
        <end position="53"/>
    </location>
</feature>
<feature type="compositionally biased region" description="Low complexity" evidence="1">
    <location>
        <begin position="30"/>
        <end position="42"/>
    </location>
</feature>
<feature type="region of interest" description="Disordered" evidence="1">
    <location>
        <begin position="30"/>
        <end position="74"/>
    </location>
</feature>
<evidence type="ECO:0000256" key="1">
    <source>
        <dbReference type="SAM" id="MobiDB-lite"/>
    </source>
</evidence>
<evidence type="ECO:0000313" key="2">
    <source>
        <dbReference type="EMBL" id="OIW25105.1"/>
    </source>
</evidence>